<keyword evidence="1" id="KW-0813">Transport</keyword>
<dbReference type="GO" id="GO:0005886">
    <property type="term" value="C:plasma membrane"/>
    <property type="evidence" value="ECO:0007669"/>
    <property type="project" value="TreeGrafter"/>
</dbReference>
<dbReference type="PANTHER" id="PTHR13800">
    <property type="entry name" value="TRANSIENT RECEPTOR POTENTIAL CATION CHANNEL, SUBFAMILY M, MEMBER 6"/>
    <property type="match status" value="1"/>
</dbReference>
<accession>A0A8S2PCK1</accession>
<dbReference type="Proteomes" id="UP000682733">
    <property type="component" value="Unassembled WGS sequence"/>
</dbReference>
<keyword evidence="2" id="KW-0406">Ion transport</keyword>
<evidence type="ECO:0000313" key="8">
    <source>
        <dbReference type="EMBL" id="CAF4047962.1"/>
    </source>
</evidence>
<comment type="caution">
    <text evidence="8">The sequence shown here is derived from an EMBL/GenBank/DDBJ whole genome shotgun (WGS) entry which is preliminary data.</text>
</comment>
<dbReference type="InterPro" id="IPR041491">
    <property type="entry name" value="TRPM_SLOG"/>
</dbReference>
<evidence type="ECO:0000256" key="3">
    <source>
        <dbReference type="ARBA" id="ARBA00023303"/>
    </source>
</evidence>
<feature type="signal peptide" evidence="5">
    <location>
        <begin position="1"/>
        <end position="15"/>
    </location>
</feature>
<dbReference type="PANTHER" id="PTHR13800:SF1">
    <property type="entry name" value="TRANSIENT RECEPTOR POTENTIAL CATION CHANNEL TRPM"/>
    <property type="match status" value="1"/>
</dbReference>
<evidence type="ECO:0000256" key="4">
    <source>
        <dbReference type="SAM" id="Phobius"/>
    </source>
</evidence>
<evidence type="ECO:0000313" key="9">
    <source>
        <dbReference type="Proteomes" id="UP000682733"/>
    </source>
</evidence>
<proteinExistence type="predicted"/>
<feature type="domain" description="TRPM SLOG" evidence="6">
    <location>
        <begin position="173"/>
        <end position="314"/>
    </location>
</feature>
<dbReference type="InterPro" id="IPR050927">
    <property type="entry name" value="TRPM"/>
</dbReference>
<dbReference type="AlphaFoldDB" id="A0A8S2PCK1"/>
<evidence type="ECO:0000259" key="6">
    <source>
        <dbReference type="Pfam" id="PF18139"/>
    </source>
</evidence>
<keyword evidence="4" id="KW-0812">Transmembrane</keyword>
<organism evidence="8 9">
    <name type="scientific">Didymodactylos carnosus</name>
    <dbReference type="NCBI Taxonomy" id="1234261"/>
    <lineage>
        <taxon>Eukaryota</taxon>
        <taxon>Metazoa</taxon>
        <taxon>Spiralia</taxon>
        <taxon>Gnathifera</taxon>
        <taxon>Rotifera</taxon>
        <taxon>Eurotatoria</taxon>
        <taxon>Bdelloidea</taxon>
        <taxon>Philodinida</taxon>
        <taxon>Philodinidae</taxon>
        <taxon>Didymodactylos</taxon>
    </lineage>
</organism>
<feature type="chain" id="PRO_5035647143" description="TRPM SLOG domain-containing protein" evidence="5">
    <location>
        <begin position="16"/>
        <end position="315"/>
    </location>
</feature>
<feature type="transmembrane region" description="Helical" evidence="4">
    <location>
        <begin position="58"/>
        <end position="80"/>
    </location>
</feature>
<evidence type="ECO:0000313" key="7">
    <source>
        <dbReference type="EMBL" id="CAF1240460.1"/>
    </source>
</evidence>
<dbReference type="InterPro" id="IPR002153">
    <property type="entry name" value="TRPC_channel"/>
</dbReference>
<dbReference type="Pfam" id="PF18139">
    <property type="entry name" value="LSDAT_euk"/>
    <property type="match status" value="1"/>
</dbReference>
<feature type="non-terminal residue" evidence="8">
    <location>
        <position position="1"/>
    </location>
</feature>
<dbReference type="EMBL" id="CAJNOK010016198">
    <property type="protein sequence ID" value="CAF1240460.1"/>
    <property type="molecule type" value="Genomic_DNA"/>
</dbReference>
<reference evidence="8" key="1">
    <citation type="submission" date="2021-02" db="EMBL/GenBank/DDBJ databases">
        <authorList>
            <person name="Nowell W R."/>
        </authorList>
    </citation>
    <scope>NUCLEOTIDE SEQUENCE</scope>
</reference>
<evidence type="ECO:0000256" key="5">
    <source>
        <dbReference type="SAM" id="SignalP"/>
    </source>
</evidence>
<protein>
    <recommendedName>
        <fullName evidence="6">TRPM SLOG domain-containing protein</fullName>
    </recommendedName>
</protein>
<name>A0A8S2PCK1_9BILA</name>
<evidence type="ECO:0000256" key="1">
    <source>
        <dbReference type="ARBA" id="ARBA00022448"/>
    </source>
</evidence>
<sequence>MLTVFLLSFGVPAYALIHDAQPFTWHLPRKIFNIAYWEIFGDLKVLELIEDNYTLPGYFTYVLLGIYMAFGAILLVNLLIAMFSNTFSSCQTDTDYIWKSQRFKLVFEYLDRPSLPPPLICIPHLYRLFLFTSTRFFKSPTRLKQIYQKHIQRTSLRMYAQNNAFLRDGLTVQSAWIITGGNDAGIMKLIGDIIQLKPDSSFNSKPVRLIGIATWGSVRDFDLLDVQGKIVRCSKQRNDKKDEVGLEPNHTHFVFVDDKTVRKYGGEIMFRVKLEQAITSATAMYRTESYIDQMTSSTQQQQKSNYAPVVLLVVE</sequence>
<dbReference type="PRINTS" id="PR01097">
    <property type="entry name" value="TRNSRECEPTRP"/>
</dbReference>
<dbReference type="EMBL" id="CAJOBA010037747">
    <property type="protein sequence ID" value="CAF4047962.1"/>
    <property type="molecule type" value="Genomic_DNA"/>
</dbReference>
<keyword evidence="3" id="KW-0407">Ion channel</keyword>
<dbReference type="GO" id="GO:0005262">
    <property type="term" value="F:calcium channel activity"/>
    <property type="evidence" value="ECO:0007669"/>
    <property type="project" value="InterPro"/>
</dbReference>
<keyword evidence="5" id="KW-0732">Signal</keyword>
<keyword evidence="4" id="KW-1133">Transmembrane helix</keyword>
<evidence type="ECO:0000256" key="2">
    <source>
        <dbReference type="ARBA" id="ARBA00023065"/>
    </source>
</evidence>
<keyword evidence="4" id="KW-0472">Membrane</keyword>
<gene>
    <name evidence="7" type="ORF">OVA965_LOCUS25799</name>
    <name evidence="8" type="ORF">TMI583_LOCUS26530</name>
</gene>
<dbReference type="Proteomes" id="UP000677228">
    <property type="component" value="Unassembled WGS sequence"/>
</dbReference>